<evidence type="ECO:0000313" key="1">
    <source>
        <dbReference type="EMBL" id="EHP49306.1"/>
    </source>
</evidence>
<dbReference type="AlphaFoldDB" id="H1DEY8"/>
<proteinExistence type="predicted"/>
<dbReference type="HOGENOM" id="CLU_3027842_0_0_10"/>
<evidence type="ECO:0000313" key="2">
    <source>
        <dbReference type="Proteomes" id="UP000004892"/>
    </source>
</evidence>
<gene>
    <name evidence="1" type="ORF">HMPREF9449_00824</name>
</gene>
<dbReference type="EMBL" id="ADMC01000014">
    <property type="protein sequence ID" value="EHP49306.1"/>
    <property type="molecule type" value="Genomic_DNA"/>
</dbReference>
<dbReference type="STRING" id="742817.HMPREF9449_00824"/>
<accession>H1DEY8</accession>
<protein>
    <submittedName>
        <fullName evidence="1">Uncharacterized protein</fullName>
    </submittedName>
</protein>
<keyword evidence="2" id="KW-1185">Reference proteome</keyword>
<sequence>MPEEWTNKSNKIFSYVKIRKIKTYIFQWESMLKREEMVICLWGHLPDKVFSVLKE</sequence>
<organism evidence="1 2">
    <name type="scientific">Odoribacter laneus YIT 12061</name>
    <dbReference type="NCBI Taxonomy" id="742817"/>
    <lineage>
        <taxon>Bacteria</taxon>
        <taxon>Pseudomonadati</taxon>
        <taxon>Bacteroidota</taxon>
        <taxon>Bacteroidia</taxon>
        <taxon>Bacteroidales</taxon>
        <taxon>Odoribacteraceae</taxon>
        <taxon>Odoribacter</taxon>
    </lineage>
</organism>
<comment type="caution">
    <text evidence="1">The sequence shown here is derived from an EMBL/GenBank/DDBJ whole genome shotgun (WGS) entry which is preliminary data.</text>
</comment>
<reference evidence="1 2" key="1">
    <citation type="submission" date="2012-01" db="EMBL/GenBank/DDBJ databases">
        <title>The Genome Sequence of Odoribacter laneus YIT 12061.</title>
        <authorList>
            <consortium name="The Broad Institute Genome Sequencing Platform"/>
            <person name="Earl A."/>
            <person name="Ward D."/>
            <person name="Feldgarden M."/>
            <person name="Gevers D."/>
            <person name="Morotomi M."/>
            <person name="Young S.K."/>
            <person name="Zeng Q."/>
            <person name="Gargeya S."/>
            <person name="Fitzgerald M."/>
            <person name="Haas B."/>
            <person name="Abouelleil A."/>
            <person name="Alvarado L."/>
            <person name="Arachchi H.M."/>
            <person name="Berlin A."/>
            <person name="Chapman S.B."/>
            <person name="Gearin G."/>
            <person name="Goldberg J."/>
            <person name="Griggs A."/>
            <person name="Gujja S."/>
            <person name="Hansen M."/>
            <person name="Heiman D."/>
            <person name="Howarth C."/>
            <person name="Larimer J."/>
            <person name="Lui A."/>
            <person name="MacDonald P.J.P."/>
            <person name="McCowen C."/>
            <person name="Montmayeur A."/>
            <person name="Murphy C."/>
            <person name="Neiman D."/>
            <person name="Pearson M."/>
            <person name="Priest M."/>
            <person name="Roberts A."/>
            <person name="Saif S."/>
            <person name="Shea T."/>
            <person name="Sisk P."/>
            <person name="Stolte C."/>
            <person name="Sykes S."/>
            <person name="Wortman J."/>
            <person name="Nusbaum C."/>
            <person name="Birren B."/>
        </authorList>
    </citation>
    <scope>NUCLEOTIDE SEQUENCE [LARGE SCALE GENOMIC DNA]</scope>
    <source>
        <strain evidence="1 2">YIT 12061</strain>
    </source>
</reference>
<name>H1DEY8_9BACT</name>
<dbReference type="Proteomes" id="UP000004892">
    <property type="component" value="Unassembled WGS sequence"/>
</dbReference>